<dbReference type="SUPFAM" id="SSF51735">
    <property type="entry name" value="NAD(P)-binding Rossmann-fold domains"/>
    <property type="match status" value="1"/>
</dbReference>
<dbReference type="InterPro" id="IPR036291">
    <property type="entry name" value="NAD(P)-bd_dom_sf"/>
</dbReference>
<dbReference type="PRINTS" id="PR00081">
    <property type="entry name" value="GDHRDH"/>
</dbReference>
<dbReference type="Pfam" id="PF00106">
    <property type="entry name" value="adh_short"/>
    <property type="match status" value="1"/>
</dbReference>
<dbReference type="PANTHER" id="PTHR43669:SF11">
    <property type="entry name" value="SHORT-CHAIN DEHYDROGENASE_OXIDOREDUCTASE"/>
    <property type="match status" value="1"/>
</dbReference>
<evidence type="ECO:0000256" key="2">
    <source>
        <dbReference type="ARBA" id="ARBA00022857"/>
    </source>
</evidence>
<feature type="signal peptide" evidence="4">
    <location>
        <begin position="1"/>
        <end position="22"/>
    </location>
</feature>
<evidence type="ECO:0000256" key="3">
    <source>
        <dbReference type="ARBA" id="ARBA00023002"/>
    </source>
</evidence>
<dbReference type="InterPro" id="IPR020904">
    <property type="entry name" value="Sc_DH/Rdtase_CS"/>
</dbReference>
<protein>
    <submittedName>
        <fullName evidence="5">Uncharacterized protein</fullName>
    </submittedName>
</protein>
<keyword evidence="4" id="KW-0732">Signal</keyword>
<comment type="similarity">
    <text evidence="1">Belongs to the short-chain dehydrogenases/reductases (SDR) family.</text>
</comment>
<comment type="caution">
    <text evidence="5">The sequence shown here is derived from an EMBL/GenBank/DDBJ whole genome shotgun (WGS) entry which is preliminary data.</text>
</comment>
<sequence>MSFKYHTILIVGATSGIGFALAEKMINNGCHVIASGRRQDKLDKLRNKHGGQNINTVNFDITDLEGIPAFVNSVTKSYPELDCVILNSGIQRPLDFTKPESIDLSNVNTELTTNYLSHLHLTKEFLPFLQLQSSPTALIYTTSGLALTPILRCGNYCASKAAMHHLILVMREQLKDTNVKVIELLPPAVQTELHDEDKQPDIKNGRSFGMPLDEFTDHAWKGLCEGKSDIPVGEHTIKGYQTFEADRQNAFKGVVEMMKKM</sequence>
<evidence type="ECO:0000256" key="4">
    <source>
        <dbReference type="SAM" id="SignalP"/>
    </source>
</evidence>
<proteinExistence type="inferred from homology"/>
<dbReference type="PROSITE" id="PS00061">
    <property type="entry name" value="ADH_SHORT"/>
    <property type="match status" value="1"/>
</dbReference>
<name>A0ABR4PHI1_9HELO</name>
<organism evidence="5 6">
    <name type="scientific">Phlyctema vagabunda</name>
    <dbReference type="NCBI Taxonomy" id="108571"/>
    <lineage>
        <taxon>Eukaryota</taxon>
        <taxon>Fungi</taxon>
        <taxon>Dikarya</taxon>
        <taxon>Ascomycota</taxon>
        <taxon>Pezizomycotina</taxon>
        <taxon>Leotiomycetes</taxon>
        <taxon>Helotiales</taxon>
        <taxon>Dermateaceae</taxon>
        <taxon>Phlyctema</taxon>
    </lineage>
</organism>
<accession>A0ABR4PHI1</accession>
<dbReference type="Proteomes" id="UP001629113">
    <property type="component" value="Unassembled WGS sequence"/>
</dbReference>
<gene>
    <name evidence="5" type="ORF">PVAG01_04533</name>
</gene>
<dbReference type="EMBL" id="JBFCZG010000004">
    <property type="protein sequence ID" value="KAL3422786.1"/>
    <property type="molecule type" value="Genomic_DNA"/>
</dbReference>
<reference evidence="5 6" key="1">
    <citation type="submission" date="2024-06" db="EMBL/GenBank/DDBJ databases">
        <title>Complete genome of Phlyctema vagabunda strain 19-DSS-EL-015.</title>
        <authorList>
            <person name="Fiorenzani C."/>
        </authorList>
    </citation>
    <scope>NUCLEOTIDE SEQUENCE [LARGE SCALE GENOMIC DNA]</scope>
    <source>
        <strain evidence="5 6">19-DSS-EL-015</strain>
    </source>
</reference>
<keyword evidence="2" id="KW-0521">NADP</keyword>
<evidence type="ECO:0000256" key="1">
    <source>
        <dbReference type="ARBA" id="ARBA00006484"/>
    </source>
</evidence>
<evidence type="ECO:0000313" key="5">
    <source>
        <dbReference type="EMBL" id="KAL3422786.1"/>
    </source>
</evidence>
<feature type="chain" id="PRO_5045125532" evidence="4">
    <location>
        <begin position="23"/>
        <end position="261"/>
    </location>
</feature>
<keyword evidence="3" id="KW-0560">Oxidoreductase</keyword>
<evidence type="ECO:0000313" key="6">
    <source>
        <dbReference type="Proteomes" id="UP001629113"/>
    </source>
</evidence>
<dbReference type="Gene3D" id="3.40.50.720">
    <property type="entry name" value="NAD(P)-binding Rossmann-like Domain"/>
    <property type="match status" value="1"/>
</dbReference>
<dbReference type="PANTHER" id="PTHR43669">
    <property type="entry name" value="5-KETO-D-GLUCONATE 5-REDUCTASE"/>
    <property type="match status" value="1"/>
</dbReference>
<dbReference type="InterPro" id="IPR002347">
    <property type="entry name" value="SDR_fam"/>
</dbReference>
<keyword evidence="6" id="KW-1185">Reference proteome</keyword>